<evidence type="ECO:0000256" key="3">
    <source>
        <dbReference type="ARBA" id="ARBA00022777"/>
    </source>
</evidence>
<protein>
    <submittedName>
        <fullName evidence="5">Glycerate kinase</fullName>
        <ecNumber evidence="5">2.7.1.31</ecNumber>
    </submittedName>
</protein>
<evidence type="ECO:0000313" key="5">
    <source>
        <dbReference type="EMBL" id="ADK82389.1"/>
    </source>
</evidence>
<dbReference type="PIRSF" id="PIRSF006078">
    <property type="entry name" value="GlxK"/>
    <property type="match status" value="1"/>
</dbReference>
<dbReference type="Proteomes" id="UP000002318">
    <property type="component" value="Chromosome"/>
</dbReference>
<evidence type="ECO:0000256" key="1">
    <source>
        <dbReference type="ARBA" id="ARBA00006284"/>
    </source>
</evidence>
<reference evidence="5 6" key="1">
    <citation type="journal article" date="2010" name="Stand. Genomic Sci.">
        <title>Complete genome sequence of Spirochaeta smaragdinae type strain (SEBR 4228).</title>
        <authorList>
            <person name="Mavromatis K."/>
            <person name="Yasawong M."/>
            <person name="Chertkov O."/>
            <person name="Lapidus A."/>
            <person name="Lucas S."/>
            <person name="Nolan M."/>
            <person name="Del Rio T.G."/>
            <person name="Tice H."/>
            <person name="Cheng J.F."/>
            <person name="Pitluck S."/>
            <person name="Liolios K."/>
            <person name="Ivanova N."/>
            <person name="Tapia R."/>
            <person name="Han C."/>
            <person name="Bruce D."/>
            <person name="Goodwin L."/>
            <person name="Pati A."/>
            <person name="Chen A."/>
            <person name="Palaniappan K."/>
            <person name="Land M."/>
            <person name="Hauser L."/>
            <person name="Chang Y.J."/>
            <person name="Jeffries C.D."/>
            <person name="Detter J.C."/>
            <person name="Rohde M."/>
            <person name="Brambilla E."/>
            <person name="Spring S."/>
            <person name="Goker M."/>
            <person name="Sikorski J."/>
            <person name="Woyke T."/>
            <person name="Bristow J."/>
            <person name="Eisen J.A."/>
            <person name="Markowitz V."/>
            <person name="Hugenholtz P."/>
            <person name="Klenk H.P."/>
            <person name="Kyrpides N.C."/>
        </authorList>
    </citation>
    <scope>NUCLEOTIDE SEQUENCE [LARGE SCALE GENOMIC DNA]</scope>
    <source>
        <strain evidence="6">DSM 11293 / JCM 15392 / SEBR 4228</strain>
    </source>
</reference>
<dbReference type="GO" id="GO:0008887">
    <property type="term" value="F:glycerate kinase activity"/>
    <property type="evidence" value="ECO:0007669"/>
    <property type="project" value="UniProtKB-UniRule"/>
</dbReference>
<dbReference type="PANTHER" id="PTHR21599">
    <property type="entry name" value="GLYCERATE KINASE"/>
    <property type="match status" value="1"/>
</dbReference>
<keyword evidence="6" id="KW-1185">Reference proteome</keyword>
<evidence type="ECO:0000256" key="4">
    <source>
        <dbReference type="PIRNR" id="PIRNR006078"/>
    </source>
</evidence>
<sequence length="381" mass="39580">MKIVIATDSYKGSNSAEQVCLAIKEGMQRILGEQEYHIVPIADGGEGTTDTVVRALGGEKRRCRVTDPLGRTVEAEWGMLPGQKAVLEMAAASGLPLVPENKRDPSLSTTYGTGELMKAALDAGCKEILLGIGGSATNDGGAGMAQALGISLKDKSGNEIKRGGAALLSLDSIDVSRMDPRIKDIKLITACDVTNPLCGPQGASATYGPQKGASPAMVKELDRALAHYAEIVERDLHVSIAELPGSGAAGGLGGGLVGLLGAELRPGIDAVLSMLDFSELVRDADLVITGEGKLDRQTPFGKVPAGVALWTKRAGEIPVIAIVGDIGDDFEAVYDVGIDAVISTVNRAMTLAEAMEKGRGLLVETGERVARLLTIGKRLAV</sequence>
<dbReference type="InterPro" id="IPR018197">
    <property type="entry name" value="Glycerate_kinase_RE-like"/>
</dbReference>
<dbReference type="NCBIfam" id="TIGR00045">
    <property type="entry name" value="glycerate kinase"/>
    <property type="match status" value="1"/>
</dbReference>
<dbReference type="InterPro" id="IPR036129">
    <property type="entry name" value="Glycerate_kinase_sf"/>
</dbReference>
<organism evidence="5 6">
    <name type="scientific">Sediminispirochaeta smaragdinae (strain DSM 11293 / JCM 15392 / SEBR 4228)</name>
    <name type="common">Spirochaeta smaragdinae</name>
    <dbReference type="NCBI Taxonomy" id="573413"/>
    <lineage>
        <taxon>Bacteria</taxon>
        <taxon>Pseudomonadati</taxon>
        <taxon>Spirochaetota</taxon>
        <taxon>Spirochaetia</taxon>
        <taxon>Spirochaetales</taxon>
        <taxon>Spirochaetaceae</taxon>
        <taxon>Sediminispirochaeta</taxon>
    </lineage>
</organism>
<accession>E1RAM1</accession>
<comment type="similarity">
    <text evidence="1 4">Belongs to the glycerate kinase type-1 family.</text>
</comment>
<dbReference type="GO" id="GO:0031388">
    <property type="term" value="P:organic acid phosphorylation"/>
    <property type="evidence" value="ECO:0007669"/>
    <property type="project" value="UniProtKB-UniRule"/>
</dbReference>
<dbReference type="PANTHER" id="PTHR21599:SF0">
    <property type="entry name" value="GLYCERATE KINASE"/>
    <property type="match status" value="1"/>
</dbReference>
<dbReference type="InterPro" id="IPR018193">
    <property type="entry name" value="Glyc_kinase_flavodox-like_fold"/>
</dbReference>
<dbReference type="OrthoDB" id="9774290at2"/>
<keyword evidence="2 4" id="KW-0808">Transferase</keyword>
<gene>
    <name evidence="5" type="ordered locus">Spirs_3293</name>
</gene>
<dbReference type="RefSeq" id="WP_013255848.1">
    <property type="nucleotide sequence ID" value="NC_014364.1"/>
</dbReference>
<dbReference type="HOGENOM" id="CLU_028255_0_1_12"/>
<dbReference type="Pfam" id="PF02595">
    <property type="entry name" value="Gly_kinase"/>
    <property type="match status" value="1"/>
</dbReference>
<proteinExistence type="inferred from homology"/>
<dbReference type="eggNOG" id="COG1929">
    <property type="taxonomic scope" value="Bacteria"/>
</dbReference>
<dbReference type="Gene3D" id="3.90.1510.10">
    <property type="entry name" value="Glycerate kinase, domain 2"/>
    <property type="match status" value="1"/>
</dbReference>
<dbReference type="EMBL" id="CP002116">
    <property type="protein sequence ID" value="ADK82389.1"/>
    <property type="molecule type" value="Genomic_DNA"/>
</dbReference>
<dbReference type="AlphaFoldDB" id="E1RAM1"/>
<dbReference type="InterPro" id="IPR004381">
    <property type="entry name" value="Glycerate_kinase"/>
</dbReference>
<dbReference type="STRING" id="573413.Spirs_3293"/>
<evidence type="ECO:0000313" key="6">
    <source>
        <dbReference type="Proteomes" id="UP000002318"/>
    </source>
</evidence>
<dbReference type="SUPFAM" id="SSF110738">
    <property type="entry name" value="Glycerate kinase I"/>
    <property type="match status" value="1"/>
</dbReference>
<keyword evidence="3 4" id="KW-0418">Kinase</keyword>
<dbReference type="EC" id="2.7.1.31" evidence="5"/>
<dbReference type="KEGG" id="ssm:Spirs_3293"/>
<evidence type="ECO:0000256" key="2">
    <source>
        <dbReference type="ARBA" id="ARBA00022679"/>
    </source>
</evidence>
<name>E1RAM1_SEDSS</name>
<dbReference type="Gene3D" id="3.40.50.10350">
    <property type="entry name" value="Glycerate kinase, domain 1"/>
    <property type="match status" value="1"/>
</dbReference>